<protein>
    <submittedName>
        <fullName evidence="1">Uncharacterized protein</fullName>
    </submittedName>
</protein>
<accession>A0A6C0D5S0</accession>
<evidence type="ECO:0000313" key="1">
    <source>
        <dbReference type="EMBL" id="QHT11891.1"/>
    </source>
</evidence>
<proteinExistence type="predicted"/>
<sequence>MDILYYSNYCVHSKKLLQYLVKENLTNQLNCICIDKRSRNPKTGQIQIVMENGETLMMPPNVHSVPALLLVKQNFRVVLGEEIMHLLHPLVKKQRDAATKHHGEPSGFALGNFAGVSSEKYTAYDLSPEELSAKGSGGNRPIYNYVSADYDSILIQTPPDNYRPDKIGGDVSLDDLQQRRNEDIGKFFPNQSPYLPQQNNTL</sequence>
<name>A0A6C0D5S0_9ZZZZ</name>
<dbReference type="AlphaFoldDB" id="A0A6C0D5S0"/>
<dbReference type="EMBL" id="MN739539">
    <property type="protein sequence ID" value="QHT11891.1"/>
    <property type="molecule type" value="Genomic_DNA"/>
</dbReference>
<organism evidence="1">
    <name type="scientific">viral metagenome</name>
    <dbReference type="NCBI Taxonomy" id="1070528"/>
    <lineage>
        <taxon>unclassified sequences</taxon>
        <taxon>metagenomes</taxon>
        <taxon>organismal metagenomes</taxon>
    </lineage>
</organism>
<reference evidence="1" key="1">
    <citation type="journal article" date="2020" name="Nature">
        <title>Giant virus diversity and host interactions through global metagenomics.</title>
        <authorList>
            <person name="Schulz F."/>
            <person name="Roux S."/>
            <person name="Paez-Espino D."/>
            <person name="Jungbluth S."/>
            <person name="Walsh D.A."/>
            <person name="Denef V.J."/>
            <person name="McMahon K.D."/>
            <person name="Konstantinidis K.T."/>
            <person name="Eloe-Fadrosh E.A."/>
            <person name="Kyrpides N.C."/>
            <person name="Woyke T."/>
        </authorList>
    </citation>
    <scope>NUCLEOTIDE SEQUENCE</scope>
    <source>
        <strain evidence="1">GVMAG-M-3300023174-124</strain>
    </source>
</reference>